<evidence type="ECO:0000313" key="1">
    <source>
        <dbReference type="EMBL" id="CAB4888311.1"/>
    </source>
</evidence>
<dbReference type="SUPFAM" id="SSF159245">
    <property type="entry name" value="AttH-like"/>
    <property type="match status" value="1"/>
</dbReference>
<name>A0A6J7F0R1_9ZZZZ</name>
<protein>
    <submittedName>
        <fullName evidence="1">Unannotated protein</fullName>
    </submittedName>
</protein>
<reference evidence="1" key="1">
    <citation type="submission" date="2020-05" db="EMBL/GenBank/DDBJ databases">
        <authorList>
            <person name="Chiriac C."/>
            <person name="Salcher M."/>
            <person name="Ghai R."/>
            <person name="Kavagutti S V."/>
        </authorList>
    </citation>
    <scope>NUCLEOTIDE SEQUENCE</scope>
</reference>
<accession>A0A6J7F0R1</accession>
<organism evidence="1">
    <name type="scientific">freshwater metagenome</name>
    <dbReference type="NCBI Taxonomy" id="449393"/>
    <lineage>
        <taxon>unclassified sequences</taxon>
        <taxon>metagenomes</taxon>
        <taxon>ecological metagenomes</taxon>
    </lineage>
</organism>
<proteinExistence type="predicted"/>
<gene>
    <name evidence="1" type="ORF">UFOPK3376_02583</name>
</gene>
<dbReference type="AlphaFoldDB" id="A0A6J7F0R1"/>
<sequence length="378" mass="42922">MLTNLDDYPIHQLPEPMQQVGTSDRNFYDRYYFNGFDKHGECMFILGLGVYPNLGVMDSFLAVMHEGQYNVVRSSRELEGADRLHPSVGPLSVEVLEGLKRLRVVCAPNEWGITINATWTGAHAPFEEPRHYIRENGRAIFDTTRLAQLGGWDGTLTVDGKEFTLTEATWWGSRDRSWGIRPIGESEPQGIRSKKPFSWFWVYAPIRFDDHSIVIMMQERQDGSRVLEEAVRLWPTETGREPDFFHHPRHAMEFTPGTRFSTGAHLYMDADDGRTIDITAEPLIPIHIGIGTGYGYDADWRHGMWQGADPVTQHFHLDTNTPEGQSRLFGIVDAGARFTYTDERGTHVGYGLYETMIIGPHDQYGFVDMLDGYTGSPA</sequence>
<dbReference type="EMBL" id="CAFBLP010000088">
    <property type="protein sequence ID" value="CAB4888311.1"/>
    <property type="molecule type" value="Genomic_DNA"/>
</dbReference>